<name>A0A8S1LPV7_PARPR</name>
<evidence type="ECO:0000256" key="1">
    <source>
        <dbReference type="SAM" id="Phobius"/>
    </source>
</evidence>
<organism evidence="2 3">
    <name type="scientific">Paramecium primaurelia</name>
    <dbReference type="NCBI Taxonomy" id="5886"/>
    <lineage>
        <taxon>Eukaryota</taxon>
        <taxon>Sar</taxon>
        <taxon>Alveolata</taxon>
        <taxon>Ciliophora</taxon>
        <taxon>Intramacronucleata</taxon>
        <taxon>Oligohymenophorea</taxon>
        <taxon>Peniculida</taxon>
        <taxon>Parameciidae</taxon>
        <taxon>Paramecium</taxon>
    </lineage>
</organism>
<evidence type="ECO:0000313" key="2">
    <source>
        <dbReference type="EMBL" id="CAD8067403.1"/>
    </source>
</evidence>
<dbReference type="AlphaFoldDB" id="A0A8S1LPV7"/>
<proteinExistence type="predicted"/>
<keyword evidence="1" id="KW-0472">Membrane</keyword>
<dbReference type="Proteomes" id="UP000688137">
    <property type="component" value="Unassembled WGS sequence"/>
</dbReference>
<keyword evidence="1" id="KW-1133">Transmembrane helix</keyword>
<evidence type="ECO:0000313" key="3">
    <source>
        <dbReference type="Proteomes" id="UP000688137"/>
    </source>
</evidence>
<comment type="caution">
    <text evidence="2">The sequence shown here is derived from an EMBL/GenBank/DDBJ whole genome shotgun (WGS) entry which is preliminary data.</text>
</comment>
<gene>
    <name evidence="2" type="ORF">PPRIM_AZ9-3.1.T0400288</name>
</gene>
<protein>
    <submittedName>
        <fullName evidence="2">Uncharacterized protein</fullName>
    </submittedName>
</protein>
<dbReference type="EMBL" id="CAJJDM010000039">
    <property type="protein sequence ID" value="CAD8067403.1"/>
    <property type="molecule type" value="Genomic_DNA"/>
</dbReference>
<reference evidence="2" key="1">
    <citation type="submission" date="2021-01" db="EMBL/GenBank/DDBJ databases">
        <authorList>
            <consortium name="Genoscope - CEA"/>
            <person name="William W."/>
        </authorList>
    </citation>
    <scope>NUCLEOTIDE SEQUENCE</scope>
</reference>
<keyword evidence="3" id="KW-1185">Reference proteome</keyword>
<keyword evidence="1" id="KW-0812">Transmembrane</keyword>
<accession>A0A8S1LPV7</accession>
<feature type="transmembrane region" description="Helical" evidence="1">
    <location>
        <begin position="20"/>
        <end position="37"/>
    </location>
</feature>
<sequence>MVQRQKRFLQKQMSIQFDRLILISLECWFIFKSFIFFKI</sequence>